<organism evidence="16 17">
    <name type="scientific">Candida viswanathii</name>
    <dbReference type="NCBI Taxonomy" id="5486"/>
    <lineage>
        <taxon>Eukaryota</taxon>
        <taxon>Fungi</taxon>
        <taxon>Dikarya</taxon>
        <taxon>Ascomycota</taxon>
        <taxon>Saccharomycotina</taxon>
        <taxon>Pichiomycetes</taxon>
        <taxon>Debaryomycetaceae</taxon>
        <taxon>Candida/Lodderomyces clade</taxon>
        <taxon>Candida</taxon>
    </lineage>
</organism>
<dbReference type="InterPro" id="IPR013130">
    <property type="entry name" value="Fe3_Rdtase_TM_dom"/>
</dbReference>
<accession>A0A367YK39</accession>
<evidence type="ECO:0000256" key="5">
    <source>
        <dbReference type="ARBA" id="ARBA00022692"/>
    </source>
</evidence>
<evidence type="ECO:0000256" key="11">
    <source>
        <dbReference type="ARBA" id="ARBA00023136"/>
    </source>
</evidence>
<evidence type="ECO:0000256" key="10">
    <source>
        <dbReference type="ARBA" id="ARBA00023065"/>
    </source>
</evidence>
<dbReference type="Gene3D" id="3.40.50.80">
    <property type="entry name" value="Nucleotide-binding domain of ferredoxin-NADP reductase (FNR) module"/>
    <property type="match status" value="1"/>
</dbReference>
<dbReference type="SUPFAM" id="SSF52343">
    <property type="entry name" value="Ferredoxin reductase-like, C-terminal NADP-linked domain"/>
    <property type="match status" value="1"/>
</dbReference>
<dbReference type="SFLD" id="SFLDG01168">
    <property type="entry name" value="Ferric_reductase_subgroup_(FRE"/>
    <property type="match status" value="1"/>
</dbReference>
<dbReference type="Proteomes" id="UP000253472">
    <property type="component" value="Unassembled WGS sequence"/>
</dbReference>
<dbReference type="InterPro" id="IPR013112">
    <property type="entry name" value="FAD-bd_8"/>
</dbReference>
<dbReference type="PANTHER" id="PTHR32361">
    <property type="entry name" value="FERRIC/CUPRIC REDUCTASE TRANSMEMBRANE COMPONENT"/>
    <property type="match status" value="1"/>
</dbReference>
<evidence type="ECO:0000256" key="6">
    <source>
        <dbReference type="ARBA" id="ARBA00022827"/>
    </source>
</evidence>
<keyword evidence="17" id="KW-1185">Reference proteome</keyword>
<proteinExistence type="inferred from homology"/>
<gene>
    <name evidence="16" type="primary">CFL1_10</name>
    <name evidence="16" type="ORF">Cantr_01990</name>
</gene>
<dbReference type="InterPro" id="IPR013121">
    <property type="entry name" value="Fe_red_NAD-bd_6"/>
</dbReference>
<evidence type="ECO:0000256" key="2">
    <source>
        <dbReference type="ARBA" id="ARBA00006278"/>
    </source>
</evidence>
<evidence type="ECO:0000256" key="12">
    <source>
        <dbReference type="ARBA" id="ARBA00023180"/>
    </source>
</evidence>
<evidence type="ECO:0000256" key="4">
    <source>
        <dbReference type="ARBA" id="ARBA00022630"/>
    </source>
</evidence>
<evidence type="ECO:0000259" key="15">
    <source>
        <dbReference type="PROSITE" id="PS51384"/>
    </source>
</evidence>
<keyword evidence="12" id="KW-0325">Glycoprotein</keyword>
<reference evidence="16 17" key="1">
    <citation type="submission" date="2018-06" db="EMBL/GenBank/DDBJ databases">
        <title>Whole genome sequencing of Candida tropicalis (genome annotated by CSBL at Korea University).</title>
        <authorList>
            <person name="Ahn J."/>
        </authorList>
    </citation>
    <scope>NUCLEOTIDE SEQUENCE [LARGE SCALE GENOMIC DNA]</scope>
    <source>
        <strain evidence="16 17">ATCC 20962</strain>
    </source>
</reference>
<dbReference type="PROSITE" id="PS51384">
    <property type="entry name" value="FAD_FR"/>
    <property type="match status" value="1"/>
</dbReference>
<keyword evidence="3" id="KW-0813">Transport</keyword>
<comment type="subcellular location">
    <subcellularLocation>
        <location evidence="1">Membrane</location>
        <topology evidence="1">Multi-pass membrane protein</topology>
    </subcellularLocation>
</comment>
<keyword evidence="6" id="KW-0274">FAD</keyword>
<evidence type="ECO:0000313" key="17">
    <source>
        <dbReference type="Proteomes" id="UP000253472"/>
    </source>
</evidence>
<keyword evidence="8 13" id="KW-1133">Transmembrane helix</keyword>
<comment type="similarity">
    <text evidence="2">Belongs to the ferric reductase (FRE) family.</text>
</comment>
<feature type="transmembrane region" description="Helical" evidence="13">
    <location>
        <begin position="156"/>
        <end position="176"/>
    </location>
</feature>
<dbReference type="InterPro" id="IPR017927">
    <property type="entry name" value="FAD-bd_FR_type"/>
</dbReference>
<dbReference type="PANTHER" id="PTHR32361:SF9">
    <property type="entry name" value="FERRIC REDUCTASE TRANSMEMBRANE COMPONENT 3-RELATED"/>
    <property type="match status" value="1"/>
</dbReference>
<keyword evidence="14" id="KW-0732">Signal</keyword>
<dbReference type="GO" id="GO:0015677">
    <property type="term" value="P:copper ion import"/>
    <property type="evidence" value="ECO:0007669"/>
    <property type="project" value="TreeGrafter"/>
</dbReference>
<dbReference type="AlphaFoldDB" id="A0A367YK39"/>
<protein>
    <submittedName>
        <fullName evidence="16">Putative ferric reductase transmembrane component</fullName>
    </submittedName>
</protein>
<keyword evidence="4" id="KW-0285">Flavoprotein</keyword>
<evidence type="ECO:0000256" key="14">
    <source>
        <dbReference type="SAM" id="SignalP"/>
    </source>
</evidence>
<evidence type="ECO:0000256" key="9">
    <source>
        <dbReference type="ARBA" id="ARBA00023002"/>
    </source>
</evidence>
<dbReference type="CDD" id="cd06186">
    <property type="entry name" value="NOX_Duox_like_FAD_NADP"/>
    <property type="match status" value="1"/>
</dbReference>
<feature type="transmembrane region" description="Helical" evidence="13">
    <location>
        <begin position="310"/>
        <end position="329"/>
    </location>
</feature>
<comment type="caution">
    <text evidence="16">The sequence shown here is derived from an EMBL/GenBank/DDBJ whole genome shotgun (WGS) entry which is preliminary data.</text>
</comment>
<dbReference type="OrthoDB" id="167398at2759"/>
<feature type="chain" id="PRO_5016977461" evidence="14">
    <location>
        <begin position="22"/>
        <end position="686"/>
    </location>
</feature>
<dbReference type="Pfam" id="PF08030">
    <property type="entry name" value="NAD_binding_6"/>
    <property type="match status" value="1"/>
</dbReference>
<keyword evidence="11 13" id="KW-0472">Membrane</keyword>
<sequence>MQSSKVLLLAFYVLTCVSSMAMPFEKYSDYLGFYTCNRQIKTSVTFCGKSSNYTCLCSNSNSLATYAGCLSHNNRNTTKQLAKLVLFCRHYGGVAVDPHWFDESYSDFVENAKSAADIDGFNKSVPLAVPFKFGDQELDLFAEAYRQYLSNYDDSVYYGAALMGYWLLVMIVYAVAHWTRFFIPVTWRPVNVWRKYVSMPATFRKKAQSQSCLGVFDFTIPSRFETIVIALFYGFTILVNAIRTGYVENDPFLHTRYEAQIRYVADRTGIIPTVMMPLVFLFGGRNNFLQWLTGINFATFMTFHRHIARVVFALVVVHAACYSVIFVKVRKDYAGNMAATYMIWGTIATVAGGILLFTGMLYIRRRWYEVFLLIHILLAAVYIAGTWLHVADYGYLCFVYPAIAVWCFDRVVRICRLVSFGFPQADIQLLQNNTLKIIIPKPSYWKTIPGGHGFIHFMNPAFFWQSHPLTFVDSPNGRNIVLYCKVKGGVSHSLYRMLVNLPDQLMRMMVAVEGPYGELSPAKYADTAVFIAGGNGIPGIYSEAMDVAWRLLSESKKVVKLIWIVRDYDSTLWFLNKLETLNDSNIQTTVYVTRPKMSEVMDEKKSEVNTSDEDSVKSQLPNISFHKGRPPIEDIVSGEVNASPGSIAFVACGAPAMVDEIRYYACQQIDNPDKRVDFYEQLQVWS</sequence>
<dbReference type="STRING" id="5486.A0A367YK39"/>
<keyword evidence="5 13" id="KW-0812">Transmembrane</keyword>
<feature type="signal peptide" evidence="14">
    <location>
        <begin position="1"/>
        <end position="21"/>
    </location>
</feature>
<dbReference type="InterPro" id="IPR051410">
    <property type="entry name" value="Ferric/Cupric_Reductase"/>
</dbReference>
<keyword evidence="9" id="KW-0560">Oxidoreductase</keyword>
<dbReference type="GO" id="GO:0005886">
    <property type="term" value="C:plasma membrane"/>
    <property type="evidence" value="ECO:0007669"/>
    <property type="project" value="TreeGrafter"/>
</dbReference>
<dbReference type="SFLD" id="SFLDS00052">
    <property type="entry name" value="Ferric_Reductase_Domain"/>
    <property type="match status" value="1"/>
</dbReference>
<name>A0A367YK39_9ASCO</name>
<dbReference type="GO" id="GO:0000293">
    <property type="term" value="F:ferric-chelate reductase activity"/>
    <property type="evidence" value="ECO:0007669"/>
    <property type="project" value="UniProtKB-ARBA"/>
</dbReference>
<evidence type="ECO:0000256" key="1">
    <source>
        <dbReference type="ARBA" id="ARBA00004141"/>
    </source>
</evidence>
<dbReference type="EMBL" id="QLNQ01000016">
    <property type="protein sequence ID" value="RCK66265.1"/>
    <property type="molecule type" value="Genomic_DNA"/>
</dbReference>
<keyword evidence="7" id="KW-0249">Electron transport</keyword>
<evidence type="ECO:0000256" key="3">
    <source>
        <dbReference type="ARBA" id="ARBA00022448"/>
    </source>
</evidence>
<evidence type="ECO:0000256" key="7">
    <source>
        <dbReference type="ARBA" id="ARBA00022982"/>
    </source>
</evidence>
<feature type="transmembrane region" description="Helical" evidence="13">
    <location>
        <begin position="370"/>
        <end position="387"/>
    </location>
</feature>
<dbReference type="InterPro" id="IPR039261">
    <property type="entry name" value="FNR_nucleotide-bd"/>
</dbReference>
<feature type="transmembrane region" description="Helical" evidence="13">
    <location>
        <begin position="341"/>
        <end position="363"/>
    </location>
</feature>
<evidence type="ECO:0000256" key="13">
    <source>
        <dbReference type="SAM" id="Phobius"/>
    </source>
</evidence>
<evidence type="ECO:0000256" key="8">
    <source>
        <dbReference type="ARBA" id="ARBA00022989"/>
    </source>
</evidence>
<keyword evidence="10" id="KW-0406">Ion transport</keyword>
<feature type="domain" description="FAD-binding FR-type" evidence="15">
    <location>
        <begin position="404"/>
        <end position="522"/>
    </location>
</feature>
<dbReference type="Pfam" id="PF08022">
    <property type="entry name" value="FAD_binding_8"/>
    <property type="match status" value="1"/>
</dbReference>
<evidence type="ECO:0000313" key="16">
    <source>
        <dbReference type="EMBL" id="RCK66265.1"/>
    </source>
</evidence>
<dbReference type="Pfam" id="PF01794">
    <property type="entry name" value="Ferric_reduct"/>
    <property type="match status" value="1"/>
</dbReference>
<dbReference type="GO" id="GO:0006826">
    <property type="term" value="P:iron ion transport"/>
    <property type="evidence" value="ECO:0007669"/>
    <property type="project" value="TreeGrafter"/>
</dbReference>
<dbReference type="GO" id="GO:0006879">
    <property type="term" value="P:intracellular iron ion homeostasis"/>
    <property type="evidence" value="ECO:0007669"/>
    <property type="project" value="TreeGrafter"/>
</dbReference>